<dbReference type="OrthoDB" id="3267359at2759"/>
<evidence type="ECO:0000313" key="3">
    <source>
        <dbReference type="Proteomes" id="UP000092993"/>
    </source>
</evidence>
<proteinExistence type="predicted"/>
<dbReference type="EMBL" id="LUGG01000052">
    <property type="protein sequence ID" value="OBZ65193.1"/>
    <property type="molecule type" value="Genomic_DNA"/>
</dbReference>
<accession>A0A1C7LKE8</accession>
<dbReference type="AlphaFoldDB" id="A0A1C7LKE8"/>
<name>A0A1C7LKE8_GRIFR</name>
<keyword evidence="3" id="KW-1185">Reference proteome</keyword>
<sequence>MLTSSTTIVISHRIDLVGWTAEKFCNPSDLSNSLPPLEKLLDALMTGACRFVRLSSSEYAERKEKFDAAVESGVVPMRKKWKDAGTKRMSKKRKRVDENVEESGGVAGEDGDGENGDGDGDGGPRRTRRRGEPMTTEQGVNLDA</sequence>
<protein>
    <submittedName>
        <fullName evidence="2">Uncharacterized protein</fullName>
    </submittedName>
</protein>
<organism evidence="2 3">
    <name type="scientific">Grifola frondosa</name>
    <name type="common">Maitake</name>
    <name type="synonym">Polyporus frondosus</name>
    <dbReference type="NCBI Taxonomy" id="5627"/>
    <lineage>
        <taxon>Eukaryota</taxon>
        <taxon>Fungi</taxon>
        <taxon>Dikarya</taxon>
        <taxon>Basidiomycota</taxon>
        <taxon>Agaricomycotina</taxon>
        <taxon>Agaricomycetes</taxon>
        <taxon>Polyporales</taxon>
        <taxon>Grifolaceae</taxon>
        <taxon>Grifola</taxon>
    </lineage>
</organism>
<evidence type="ECO:0000313" key="2">
    <source>
        <dbReference type="EMBL" id="OBZ65193.1"/>
    </source>
</evidence>
<feature type="compositionally biased region" description="Polar residues" evidence="1">
    <location>
        <begin position="135"/>
        <end position="144"/>
    </location>
</feature>
<dbReference type="Proteomes" id="UP000092993">
    <property type="component" value="Unassembled WGS sequence"/>
</dbReference>
<feature type="compositionally biased region" description="Acidic residues" evidence="1">
    <location>
        <begin position="109"/>
        <end position="120"/>
    </location>
</feature>
<gene>
    <name evidence="2" type="ORF">A0H81_14854</name>
</gene>
<comment type="caution">
    <text evidence="2">The sequence shown here is derived from an EMBL/GenBank/DDBJ whole genome shotgun (WGS) entry which is preliminary data.</text>
</comment>
<dbReference type="OMA" id="DIVGWTH"/>
<reference evidence="2 3" key="1">
    <citation type="submission" date="2016-03" db="EMBL/GenBank/DDBJ databases">
        <title>Whole genome sequencing of Grifola frondosa 9006-11.</title>
        <authorList>
            <person name="Min B."/>
            <person name="Park H."/>
            <person name="Kim J.-G."/>
            <person name="Cho H."/>
            <person name="Oh Y.-L."/>
            <person name="Kong W.-S."/>
            <person name="Choi I.-G."/>
        </authorList>
    </citation>
    <scope>NUCLEOTIDE SEQUENCE [LARGE SCALE GENOMIC DNA]</scope>
    <source>
        <strain evidence="2 3">9006-11</strain>
    </source>
</reference>
<feature type="region of interest" description="Disordered" evidence="1">
    <location>
        <begin position="77"/>
        <end position="144"/>
    </location>
</feature>
<evidence type="ECO:0000256" key="1">
    <source>
        <dbReference type="SAM" id="MobiDB-lite"/>
    </source>
</evidence>